<keyword evidence="2" id="KW-0472">Membrane</keyword>
<accession>A0A561UME1</accession>
<feature type="transmembrane region" description="Helical" evidence="2">
    <location>
        <begin position="32"/>
        <end position="51"/>
    </location>
</feature>
<evidence type="ECO:0000313" key="3">
    <source>
        <dbReference type="EMBL" id="TWG00522.1"/>
    </source>
</evidence>
<feature type="compositionally biased region" description="Low complexity" evidence="1">
    <location>
        <begin position="1"/>
        <end position="12"/>
    </location>
</feature>
<dbReference type="NCBIfam" id="TIGR02234">
    <property type="entry name" value="trp_oprn_chp"/>
    <property type="match status" value="1"/>
</dbReference>
<feature type="region of interest" description="Disordered" evidence="1">
    <location>
        <begin position="1"/>
        <end position="25"/>
    </location>
</feature>
<dbReference type="InterPro" id="IPR011746">
    <property type="entry name" value="Trp_synth-assoc_CHP"/>
</dbReference>
<dbReference type="Pfam" id="PF09534">
    <property type="entry name" value="Trp_oprn_chp"/>
    <property type="match status" value="1"/>
</dbReference>
<feature type="compositionally biased region" description="Basic and acidic residues" evidence="1">
    <location>
        <begin position="202"/>
        <end position="213"/>
    </location>
</feature>
<comment type="caution">
    <text evidence="3">The sequence shown here is derived from an EMBL/GenBank/DDBJ whole genome shotgun (WGS) entry which is preliminary data.</text>
</comment>
<keyword evidence="2" id="KW-1133">Transmembrane helix</keyword>
<dbReference type="InterPro" id="IPR019051">
    <property type="entry name" value="Trp_biosyn_TM_oprn/chp"/>
</dbReference>
<feature type="transmembrane region" description="Helical" evidence="2">
    <location>
        <begin position="71"/>
        <end position="92"/>
    </location>
</feature>
<keyword evidence="4" id="KW-1185">Reference proteome</keyword>
<proteinExistence type="predicted"/>
<organism evidence="3 4">
    <name type="scientific">Kitasatospora viridis</name>
    <dbReference type="NCBI Taxonomy" id="281105"/>
    <lineage>
        <taxon>Bacteria</taxon>
        <taxon>Bacillati</taxon>
        <taxon>Actinomycetota</taxon>
        <taxon>Actinomycetes</taxon>
        <taxon>Kitasatosporales</taxon>
        <taxon>Streptomycetaceae</taxon>
        <taxon>Kitasatospora</taxon>
    </lineage>
</organism>
<feature type="transmembrane region" description="Helical" evidence="2">
    <location>
        <begin position="99"/>
        <end position="119"/>
    </location>
</feature>
<feature type="transmembrane region" description="Helical" evidence="2">
    <location>
        <begin position="147"/>
        <end position="168"/>
    </location>
</feature>
<evidence type="ECO:0000256" key="2">
    <source>
        <dbReference type="SAM" id="Phobius"/>
    </source>
</evidence>
<evidence type="ECO:0000256" key="1">
    <source>
        <dbReference type="SAM" id="MobiDB-lite"/>
    </source>
</evidence>
<evidence type="ECO:0000313" key="4">
    <source>
        <dbReference type="Proteomes" id="UP000317940"/>
    </source>
</evidence>
<dbReference type="EMBL" id="VIWT01000001">
    <property type="protein sequence ID" value="TWG00522.1"/>
    <property type="molecule type" value="Genomic_DNA"/>
</dbReference>
<name>A0A561UME1_9ACTN</name>
<reference evidence="3 4" key="1">
    <citation type="submission" date="2019-06" db="EMBL/GenBank/DDBJ databases">
        <title>Sequencing the genomes of 1000 actinobacteria strains.</title>
        <authorList>
            <person name="Klenk H.-P."/>
        </authorList>
    </citation>
    <scope>NUCLEOTIDE SEQUENCE [LARGE SCALE GENOMIC DNA]</scope>
    <source>
        <strain evidence="3 4">DSM 44826</strain>
    </source>
</reference>
<gene>
    <name evidence="3" type="ORF">FHX73_114401</name>
</gene>
<keyword evidence="2" id="KW-0812">Transmembrane</keyword>
<dbReference type="AlphaFoldDB" id="A0A561UME1"/>
<dbReference type="Proteomes" id="UP000317940">
    <property type="component" value="Unassembled WGS sequence"/>
</dbReference>
<feature type="region of interest" description="Disordered" evidence="1">
    <location>
        <begin position="184"/>
        <end position="213"/>
    </location>
</feature>
<protein>
    <submittedName>
        <fullName evidence="3">Putative membrane protein (TIGR02234 family)</fullName>
    </submittedName>
</protein>
<sequence length="213" mass="20848">MKPGDTGAVTAVPAPPADSSPQPSGAADRRSLAVMLLLIVLGAVLVLWAVGRTWASGKVSGLDVGATGSDITGAPGALALVGLASAVAVFAVRGVGRVVLGLLVVLAGAGTALAAGLGAGDSAAIDADAAKKLGLTGVTAEQVSHSAWPWLAVLGGVLLALAGLLTVLRGRGWPSMGARYEAPTAKRAPAPKDAGTPADLWKALDRGEDPTAT</sequence>